<dbReference type="GO" id="GO:0016324">
    <property type="term" value="C:apical plasma membrane"/>
    <property type="evidence" value="ECO:0007669"/>
    <property type="project" value="UniProtKB-SubCell"/>
</dbReference>
<evidence type="ECO:0000256" key="6">
    <source>
        <dbReference type="ARBA" id="ARBA00022443"/>
    </source>
</evidence>
<evidence type="ECO:0000256" key="14">
    <source>
        <dbReference type="ARBA" id="ARBA00031033"/>
    </source>
</evidence>
<dbReference type="InterPro" id="IPR020590">
    <property type="entry name" value="Guanylate_kinase_CS"/>
</dbReference>
<feature type="compositionally biased region" description="Polar residues" evidence="16">
    <location>
        <begin position="99"/>
        <end position="109"/>
    </location>
</feature>
<evidence type="ECO:0000256" key="5">
    <source>
        <dbReference type="ARBA" id="ARBA00022427"/>
    </source>
</evidence>
<dbReference type="RefSeq" id="XP_017551160.1">
    <property type="nucleotide sequence ID" value="XM_017695671.2"/>
</dbReference>
<dbReference type="PROSITE" id="PS50052">
    <property type="entry name" value="GUANYLATE_KINASE_2"/>
    <property type="match status" value="1"/>
</dbReference>
<dbReference type="Gene3D" id="2.30.42.10">
    <property type="match status" value="1"/>
</dbReference>
<dbReference type="PANTHER" id="PTHR23122">
    <property type="entry name" value="MEMBRANE-ASSOCIATED GUANYLATE KINASE MAGUK"/>
    <property type="match status" value="1"/>
</dbReference>
<reference evidence="17 18" key="1">
    <citation type="submission" date="2020-10" db="EMBL/GenBank/DDBJ databases">
        <title>Pygocentrus nattereri (red-bellied piranha) genome, fPygNat1, primary haplotype.</title>
        <authorList>
            <person name="Myers G."/>
            <person name="Meyer A."/>
            <person name="Karagic N."/>
            <person name="Pippel M."/>
            <person name="Winkler S."/>
            <person name="Tracey A."/>
            <person name="Wood J."/>
            <person name="Formenti G."/>
            <person name="Howe K."/>
            <person name="Fedrigo O."/>
            <person name="Jarvis E.D."/>
        </authorList>
    </citation>
    <scope>NUCLEOTIDE SEQUENCE [LARGE SCALE GENOMIC DNA]</scope>
</reference>
<keyword evidence="6" id="KW-0728">SH3 domain</keyword>
<evidence type="ECO:0000256" key="16">
    <source>
        <dbReference type="SAM" id="MobiDB-lite"/>
    </source>
</evidence>
<dbReference type="InterPro" id="IPR036028">
    <property type="entry name" value="SH3-like_dom_sf"/>
</dbReference>
<keyword evidence="11" id="KW-0965">Cell junction</keyword>
<dbReference type="GO" id="GO:0005923">
    <property type="term" value="C:bicellular tight junction"/>
    <property type="evidence" value="ECO:0007669"/>
    <property type="project" value="UniProtKB-SubCell"/>
</dbReference>
<dbReference type="InterPro" id="IPR014775">
    <property type="entry name" value="L27_C"/>
</dbReference>
<proteinExistence type="inferred from homology"/>
<dbReference type="InterPro" id="IPR050716">
    <property type="entry name" value="MAGUK"/>
</dbReference>
<dbReference type="InterPro" id="IPR001452">
    <property type="entry name" value="SH3_domain"/>
</dbReference>
<comment type="similarity">
    <text evidence="4">Belongs to the MAGUK family.</text>
</comment>
<dbReference type="Gene3D" id="2.30.30.40">
    <property type="entry name" value="SH3 Domains"/>
    <property type="match status" value="1"/>
</dbReference>
<dbReference type="InterPro" id="IPR001478">
    <property type="entry name" value="PDZ"/>
</dbReference>
<keyword evidence="8" id="KW-0677">Repeat</keyword>
<protein>
    <recommendedName>
        <fullName evidence="13">Protein PALS1</fullName>
    </recommendedName>
    <alternativeName>
        <fullName evidence="14">Protein associated with Lin-7 1</fullName>
    </alternativeName>
</protein>
<dbReference type="SMART" id="SM00072">
    <property type="entry name" value="GuKc"/>
    <property type="match status" value="1"/>
</dbReference>
<dbReference type="Pfam" id="PF00625">
    <property type="entry name" value="Guanylate_kin"/>
    <property type="match status" value="1"/>
</dbReference>
<dbReference type="Ensembl" id="ENSPNAT00000004612.2">
    <property type="protein sequence ID" value="ENSPNAP00000005836.1"/>
    <property type="gene ID" value="ENSPNAG00000006994.2"/>
</dbReference>
<dbReference type="InterPro" id="IPR027417">
    <property type="entry name" value="P-loop_NTPase"/>
</dbReference>
<dbReference type="FunFam" id="2.30.42.10:FF:000088">
    <property type="entry name" value="MAGUK p55 subfamily member 5"/>
    <property type="match status" value="1"/>
</dbReference>
<dbReference type="InterPro" id="IPR036892">
    <property type="entry name" value="L27_dom_sf"/>
</dbReference>
<dbReference type="CDD" id="cd00071">
    <property type="entry name" value="GMPK"/>
    <property type="match status" value="1"/>
</dbReference>
<dbReference type="Proteomes" id="UP001501920">
    <property type="component" value="Chromosome 4"/>
</dbReference>
<name>A0A3B4C4P6_PYGNA</name>
<dbReference type="Pfam" id="PF09060">
    <property type="entry name" value="L27_N"/>
    <property type="match status" value="1"/>
</dbReference>
<dbReference type="SMART" id="SM00569">
    <property type="entry name" value="L27"/>
    <property type="match status" value="2"/>
</dbReference>
<dbReference type="OrthoDB" id="43580at2759"/>
<dbReference type="AlphaFoldDB" id="A0A3B4C4P6"/>
<dbReference type="SMART" id="SM00326">
    <property type="entry name" value="SH3"/>
    <property type="match status" value="1"/>
</dbReference>
<dbReference type="PROSITE" id="PS00856">
    <property type="entry name" value="GUANYLATE_KINASE_1"/>
    <property type="match status" value="1"/>
</dbReference>
<dbReference type="Gene3D" id="3.40.50.300">
    <property type="entry name" value="P-loop containing nucleotide triphosphate hydrolases"/>
    <property type="match status" value="1"/>
</dbReference>
<keyword evidence="12" id="KW-0472">Membrane</keyword>
<reference evidence="17" key="2">
    <citation type="submission" date="2025-08" db="UniProtKB">
        <authorList>
            <consortium name="Ensembl"/>
        </authorList>
    </citation>
    <scope>IDENTIFICATION</scope>
</reference>
<evidence type="ECO:0000256" key="8">
    <source>
        <dbReference type="ARBA" id="ARBA00022737"/>
    </source>
</evidence>
<evidence type="ECO:0000256" key="10">
    <source>
        <dbReference type="ARBA" id="ARBA00022840"/>
    </source>
</evidence>
<dbReference type="CTD" id="100422734"/>
<feature type="region of interest" description="Disordered" evidence="16">
    <location>
        <begin position="88"/>
        <end position="109"/>
    </location>
</feature>
<organism evidence="17 18">
    <name type="scientific">Pygocentrus nattereri</name>
    <name type="common">Red-bellied piranha</name>
    <dbReference type="NCBI Taxonomy" id="42514"/>
    <lineage>
        <taxon>Eukaryota</taxon>
        <taxon>Metazoa</taxon>
        <taxon>Chordata</taxon>
        <taxon>Craniata</taxon>
        <taxon>Vertebrata</taxon>
        <taxon>Euteleostomi</taxon>
        <taxon>Actinopterygii</taxon>
        <taxon>Neopterygii</taxon>
        <taxon>Teleostei</taxon>
        <taxon>Ostariophysi</taxon>
        <taxon>Characiformes</taxon>
        <taxon>Characoidei</taxon>
        <taxon>Pygocentrus</taxon>
    </lineage>
</organism>
<dbReference type="InterPro" id="IPR036034">
    <property type="entry name" value="PDZ_sf"/>
</dbReference>
<dbReference type="InterPro" id="IPR008144">
    <property type="entry name" value="Guanylate_kin-like_dom"/>
</dbReference>
<dbReference type="GeneTree" id="ENSGT00940000156087"/>
<dbReference type="InterPro" id="IPR008145">
    <property type="entry name" value="GK/Ca_channel_bsu"/>
</dbReference>
<dbReference type="GO" id="GO:0005524">
    <property type="term" value="F:ATP binding"/>
    <property type="evidence" value="ECO:0007669"/>
    <property type="project" value="UniProtKB-KW"/>
</dbReference>
<dbReference type="SUPFAM" id="SSF50156">
    <property type="entry name" value="PDZ domain-like"/>
    <property type="match status" value="1"/>
</dbReference>
<dbReference type="SUPFAM" id="SSF52540">
    <property type="entry name" value="P-loop containing nucleoside triphosphate hydrolases"/>
    <property type="match status" value="1"/>
</dbReference>
<dbReference type="STRING" id="42514.ENSPNAP00000005836"/>
<dbReference type="PROSITE" id="PS51022">
    <property type="entry name" value="L27"/>
    <property type="match status" value="2"/>
</dbReference>
<keyword evidence="9" id="KW-0547">Nucleotide-binding</keyword>
<evidence type="ECO:0000256" key="15">
    <source>
        <dbReference type="SAM" id="Coils"/>
    </source>
</evidence>
<sequence length="663" mass="75204">MITAHVNGYVENFEALDSSEKVHQLRDMAVGCPSETVSPPGPQTRCSSKMERIQSYQEELRKKREEEGRYRNLNTKLNTSSHRLNKLSQSPKMGIENPTFETAETPKQSTPDQEAAANIELDDLLQSLQRVQYSLSDAESQADVQVVMELLQQSEFQQAFNMHSSVALGVRAINPPYPITARAQHLCYEVQNVLQFTKQKEGIELKALLTNPHFQALMEAHDFVAERELEPELSLAQYGGETVKLVRLEKARDIPLGATVRNEHDCVMVSRVVKGGAADRSGLLSEGDEILEINGIPVRGKNVNEVHNILSNMHGTLTFLLIPSSRHKAPAHRQTVMHVKAYYSYEPADDPYLPCRELGLSFQKGDILHVLSQDDPNWWQAYKDGDDDNQRLAGLIPGKGFQQQRETLKKAVTDRNPDNPGKLWYVKKIKKARKKSLYNPSRNVECYTEDILTYEEMALYHQPGNCKRPVALVGPANSGHDDLRQRLLSVEPERFVGAVPHTTRSPRATELNGREYHFVSRSSFETDVTAGKFVEFGEYERNFYGTSVDSVREVVNAGRICVLCLHTRSLRVLRSTNLKPYVIFIAPPPQEHLRTLLSKEGRNLKPEELKEVTEKAREMEQNYGHLFDAVVVNSDEDMAFFELLRLVNKLDAQPQWVPSSWLC</sequence>
<dbReference type="FunFam" id="3.30.63.10:FF:000002">
    <property type="entry name" value="Guanylate kinase 1"/>
    <property type="match status" value="1"/>
</dbReference>
<evidence type="ECO:0000256" key="12">
    <source>
        <dbReference type="ARBA" id="ARBA00023136"/>
    </source>
</evidence>
<dbReference type="Gene3D" id="1.20.1270.460">
    <property type="match status" value="1"/>
</dbReference>
<accession>A0A3B4C4P6</accession>
<dbReference type="SUPFAM" id="SSF101288">
    <property type="entry name" value="L27 domain"/>
    <property type="match status" value="2"/>
</dbReference>
<evidence type="ECO:0000256" key="9">
    <source>
        <dbReference type="ARBA" id="ARBA00022741"/>
    </source>
</evidence>
<dbReference type="Pfam" id="PF00595">
    <property type="entry name" value="PDZ"/>
    <property type="match status" value="1"/>
</dbReference>
<evidence type="ECO:0000313" key="17">
    <source>
        <dbReference type="Ensembl" id="ENSPNAP00000005836.1"/>
    </source>
</evidence>
<dbReference type="Pfam" id="PF02828">
    <property type="entry name" value="L27"/>
    <property type="match status" value="1"/>
</dbReference>
<dbReference type="CDD" id="cd12036">
    <property type="entry name" value="SH3_MPP5"/>
    <property type="match status" value="1"/>
</dbReference>
<evidence type="ECO:0000256" key="11">
    <source>
        <dbReference type="ARBA" id="ARBA00022949"/>
    </source>
</evidence>
<evidence type="ECO:0000313" key="18">
    <source>
        <dbReference type="Proteomes" id="UP001501920"/>
    </source>
</evidence>
<comment type="subcellular location">
    <subcellularLocation>
        <location evidence="2">Apical cell membrane</location>
    </subcellularLocation>
    <subcellularLocation>
        <location evidence="3">Cell junction</location>
        <location evidence="3">Tight junction</location>
    </subcellularLocation>
    <subcellularLocation>
        <location evidence="1">Cell membrane</location>
        <topology evidence="1">Peripheral membrane protein</topology>
    </subcellularLocation>
</comment>
<dbReference type="SMART" id="SM00228">
    <property type="entry name" value="PDZ"/>
    <property type="match status" value="1"/>
</dbReference>
<dbReference type="RefSeq" id="XP_017551161.1">
    <property type="nucleotide sequence ID" value="XM_017695672.2"/>
</dbReference>
<keyword evidence="7" id="KW-1003">Cell membrane</keyword>
<evidence type="ECO:0000256" key="1">
    <source>
        <dbReference type="ARBA" id="ARBA00004202"/>
    </source>
</evidence>
<dbReference type="CDD" id="cd06798">
    <property type="entry name" value="PDZ_MPP5-like"/>
    <property type="match status" value="1"/>
</dbReference>
<evidence type="ECO:0000256" key="3">
    <source>
        <dbReference type="ARBA" id="ARBA00004435"/>
    </source>
</evidence>
<keyword evidence="5" id="KW-0796">Tight junction</keyword>
<dbReference type="InterPro" id="IPR004172">
    <property type="entry name" value="L27_dom"/>
</dbReference>
<dbReference type="InterPro" id="IPR015145">
    <property type="entry name" value="L27_N"/>
</dbReference>
<feature type="coiled-coil region" evidence="15">
    <location>
        <begin position="46"/>
        <end position="76"/>
    </location>
</feature>
<evidence type="ECO:0000256" key="7">
    <source>
        <dbReference type="ARBA" id="ARBA00022475"/>
    </source>
</evidence>
<dbReference type="Pfam" id="PF07653">
    <property type="entry name" value="SH3_2"/>
    <property type="match status" value="1"/>
</dbReference>
<dbReference type="SUPFAM" id="SSF50044">
    <property type="entry name" value="SH3-domain"/>
    <property type="match status" value="1"/>
</dbReference>
<dbReference type="GO" id="GO:0008104">
    <property type="term" value="P:intracellular protein localization"/>
    <property type="evidence" value="ECO:0007669"/>
    <property type="project" value="UniProtKB-ARBA"/>
</dbReference>
<keyword evidence="15" id="KW-0175">Coiled coil</keyword>
<keyword evidence="18" id="KW-1185">Reference proteome</keyword>
<dbReference type="PROSITE" id="PS50002">
    <property type="entry name" value="SH3"/>
    <property type="match status" value="1"/>
</dbReference>
<evidence type="ECO:0000256" key="4">
    <source>
        <dbReference type="ARBA" id="ARBA00007014"/>
    </source>
</evidence>
<keyword evidence="10" id="KW-0067">ATP-binding</keyword>
<dbReference type="Gene3D" id="1.10.287.650">
    <property type="entry name" value="L27 domain"/>
    <property type="match status" value="1"/>
</dbReference>
<reference evidence="17" key="3">
    <citation type="submission" date="2025-09" db="UniProtKB">
        <authorList>
            <consortium name="Ensembl"/>
        </authorList>
    </citation>
    <scope>IDENTIFICATION</scope>
</reference>
<dbReference type="GeneID" id="108426302"/>
<dbReference type="InterPro" id="IPR035601">
    <property type="entry name" value="MPP5_SH3"/>
</dbReference>
<evidence type="ECO:0000256" key="2">
    <source>
        <dbReference type="ARBA" id="ARBA00004221"/>
    </source>
</evidence>
<evidence type="ECO:0000256" key="13">
    <source>
        <dbReference type="ARBA" id="ARBA00024392"/>
    </source>
</evidence>
<dbReference type="PROSITE" id="PS50106">
    <property type="entry name" value="PDZ"/>
    <property type="match status" value="1"/>
</dbReference>
<dbReference type="OMA" id="CIHSRTI"/>